<evidence type="ECO:0000256" key="3">
    <source>
        <dbReference type="SAM" id="MobiDB-lite"/>
    </source>
</evidence>
<feature type="compositionally biased region" description="Basic and acidic residues" evidence="3">
    <location>
        <begin position="108"/>
        <end position="119"/>
    </location>
</feature>
<dbReference type="InterPro" id="IPR014142">
    <property type="entry name" value="TrbG_Ti"/>
</dbReference>
<evidence type="ECO:0000313" key="4">
    <source>
        <dbReference type="EMBL" id="NGX96673.1"/>
    </source>
</evidence>
<gene>
    <name evidence="4" type="primary">trbG</name>
    <name evidence="4" type="ORF">G4V63_16085</name>
</gene>
<dbReference type="NCBIfam" id="TIGR02775">
    <property type="entry name" value="TrbG_Ti"/>
    <property type="match status" value="1"/>
</dbReference>
<dbReference type="AlphaFoldDB" id="A0A7C9VNU8"/>
<dbReference type="InterPro" id="IPR038161">
    <property type="entry name" value="VirB9/CagX/TrbG_C_sf"/>
</dbReference>
<name>A0A7C9VNU8_9BRAD</name>
<feature type="region of interest" description="Disordered" evidence="3">
    <location>
        <begin position="1"/>
        <end position="29"/>
    </location>
</feature>
<dbReference type="Gene3D" id="2.60.40.2500">
    <property type="match status" value="1"/>
</dbReference>
<dbReference type="InterPro" id="IPR010258">
    <property type="entry name" value="Conjugal_tfr_TrbG/VirB9/CagX"/>
</dbReference>
<evidence type="ECO:0000256" key="2">
    <source>
        <dbReference type="ARBA" id="ARBA00022729"/>
    </source>
</evidence>
<dbReference type="Proteomes" id="UP000480266">
    <property type="component" value="Unassembled WGS sequence"/>
</dbReference>
<feature type="region of interest" description="Disordered" evidence="3">
    <location>
        <begin position="97"/>
        <end position="119"/>
    </location>
</feature>
<dbReference type="EMBL" id="JAAMRR010000820">
    <property type="protein sequence ID" value="NGX96673.1"/>
    <property type="molecule type" value="Genomic_DNA"/>
</dbReference>
<accession>A0A7C9VNU8</accession>
<keyword evidence="5" id="KW-1185">Reference proteome</keyword>
<protein>
    <submittedName>
        <fullName evidence="4">P-type conjugative transfer protein TrbG</fullName>
    </submittedName>
</protein>
<reference evidence="4" key="1">
    <citation type="submission" date="2020-02" db="EMBL/GenBank/DDBJ databases">
        <title>Draft genome sequence of Candidatus Afipia apatlaquensis IBT-C3, a potential strain for decolorization of textile dyes.</title>
        <authorList>
            <person name="Sanchez-Reyes A."/>
            <person name="Breton-Deval L."/>
            <person name="Mangelson H."/>
            <person name="Sanchez-Flores A."/>
        </authorList>
    </citation>
    <scope>NUCLEOTIDE SEQUENCE [LARGE SCALE GENOMIC DNA]</scope>
    <source>
        <strain evidence="4">IBT-C3</strain>
    </source>
</reference>
<evidence type="ECO:0000313" key="5">
    <source>
        <dbReference type="Proteomes" id="UP000480266"/>
    </source>
</evidence>
<dbReference type="InterPro" id="IPR033645">
    <property type="entry name" value="VirB9/CagX/TrbG_C"/>
</dbReference>
<comment type="similarity">
    <text evidence="1">Belongs to the TrbG/VirB9 family.</text>
</comment>
<keyword evidence="2" id="KW-0732">Signal</keyword>
<sequence length="366" mass="40611">MDRHSHHRHRDPARCREAAPQSARGLHSRPQLVEGARLMQSRSLLHIMLCAVPVAGCANNWKPPQIGYDDLEPAVLQSEPPKPIQVVELPKILPLPGQLKPLPGKTTAKPEPKDPKERVAKANDAARVQPTRHGYLNAVQVYPFVDGALYQVYTAPGQVTDIALQEGEQLVGSGPVAAGDTVRWVIGDTESGAGPTKRIHILAKPTRADLTTNLIINTDRRTYLMELRSTEKTYMASVSWQYPQDQLIALRRQNVAADAAAPIDSGLDLGKLRFRYSIEGDTPPWRPTQVFDDGSKVYIEFSHGITQGEMPPLFVIGSDGGAELVNYRARQNYYIVDRLFAAAELRLGGDNQQKVRIVRTDGWKLW</sequence>
<organism evidence="4 5">
    <name type="scientific">Candidatus Afipia apatlaquensis</name>
    <dbReference type="NCBI Taxonomy" id="2712852"/>
    <lineage>
        <taxon>Bacteria</taxon>
        <taxon>Pseudomonadati</taxon>
        <taxon>Pseudomonadota</taxon>
        <taxon>Alphaproteobacteria</taxon>
        <taxon>Hyphomicrobiales</taxon>
        <taxon>Nitrobacteraceae</taxon>
        <taxon>Afipia</taxon>
    </lineage>
</organism>
<feature type="compositionally biased region" description="Basic residues" evidence="3">
    <location>
        <begin position="1"/>
        <end position="11"/>
    </location>
</feature>
<evidence type="ECO:0000256" key="1">
    <source>
        <dbReference type="ARBA" id="ARBA00006135"/>
    </source>
</evidence>
<comment type="caution">
    <text evidence="4">The sequence shown here is derived from an EMBL/GenBank/DDBJ whole genome shotgun (WGS) entry which is preliminary data.</text>
</comment>
<dbReference type="CDD" id="cd06911">
    <property type="entry name" value="VirB9_CagX_TrbG"/>
    <property type="match status" value="1"/>
</dbReference>
<dbReference type="Pfam" id="PF03524">
    <property type="entry name" value="CagX"/>
    <property type="match status" value="1"/>
</dbReference>
<proteinExistence type="inferred from homology"/>